<proteinExistence type="predicted"/>
<protein>
    <submittedName>
        <fullName evidence="2">Uncharacterized protein</fullName>
    </submittedName>
</protein>
<feature type="transmembrane region" description="Helical" evidence="1">
    <location>
        <begin position="56"/>
        <end position="79"/>
    </location>
</feature>
<accession>A0A807LKI3</accession>
<dbReference type="RefSeq" id="WP_023479203.1">
    <property type="nucleotide sequence ID" value="NZ_CP019445.1"/>
</dbReference>
<name>A0A807LKI3_9ENTR</name>
<organism evidence="2 3">
    <name type="scientific">Kosakonia cowanii JCM 10956 = DSM 18146</name>
    <dbReference type="NCBI Taxonomy" id="1300165"/>
    <lineage>
        <taxon>Bacteria</taxon>
        <taxon>Pseudomonadati</taxon>
        <taxon>Pseudomonadota</taxon>
        <taxon>Gammaproteobacteria</taxon>
        <taxon>Enterobacterales</taxon>
        <taxon>Enterobacteriaceae</taxon>
        <taxon>Kosakonia</taxon>
    </lineage>
</organism>
<dbReference type="Proteomes" id="UP000187148">
    <property type="component" value="Chromosome"/>
</dbReference>
<evidence type="ECO:0000313" key="3">
    <source>
        <dbReference type="Proteomes" id="UP000187148"/>
    </source>
</evidence>
<sequence>MDDFAVRSAGGKLALWVFWIFCLYFCWSLASNLWLAGPVDIASGFASGAARSVESGLNTVSGIVALSAVGAILGAIAWYTRPRDMQA</sequence>
<evidence type="ECO:0000256" key="1">
    <source>
        <dbReference type="SAM" id="Phobius"/>
    </source>
</evidence>
<dbReference type="NCBIfam" id="NF038392">
    <property type="entry name" value="div_DrpB_YedR"/>
    <property type="match status" value="1"/>
</dbReference>
<keyword evidence="3" id="KW-1185">Reference proteome</keyword>
<dbReference type="InterPro" id="IPR046385">
    <property type="entry name" value="DrpB"/>
</dbReference>
<evidence type="ECO:0000313" key="2">
    <source>
        <dbReference type="EMBL" id="APZ07106.1"/>
    </source>
</evidence>
<dbReference type="EMBL" id="CP019445">
    <property type="protein sequence ID" value="APZ07106.1"/>
    <property type="molecule type" value="Genomic_DNA"/>
</dbReference>
<dbReference type="KEGG" id="kco:BWI95_19670"/>
<reference evidence="2 3" key="1">
    <citation type="submission" date="2017-01" db="EMBL/GenBank/DDBJ databases">
        <authorList>
            <person name="Cao J.-M."/>
        </authorList>
    </citation>
    <scope>NUCLEOTIDE SEQUENCE [LARGE SCALE GENOMIC DNA]</scope>
    <source>
        <strain evidence="2 3">888-76</strain>
    </source>
</reference>
<keyword evidence="1" id="KW-0812">Transmembrane</keyword>
<dbReference type="AlphaFoldDB" id="A0A807LKI3"/>
<keyword evidence="1" id="KW-1133">Transmembrane helix</keyword>
<feature type="transmembrane region" description="Helical" evidence="1">
    <location>
        <begin position="13"/>
        <end position="36"/>
    </location>
</feature>
<keyword evidence="1" id="KW-0472">Membrane</keyword>
<dbReference type="GO" id="GO:0051301">
    <property type="term" value="P:cell division"/>
    <property type="evidence" value="ECO:0007669"/>
    <property type="project" value="InterPro"/>
</dbReference>
<gene>
    <name evidence="2" type="ORF">BWI95_19670</name>
</gene>